<evidence type="ECO:0000313" key="3">
    <source>
        <dbReference type="Proteomes" id="UP000249605"/>
    </source>
</evidence>
<evidence type="ECO:0008006" key="4">
    <source>
        <dbReference type="Google" id="ProtNLM"/>
    </source>
</evidence>
<gene>
    <name evidence="2" type="ORF">DM194_19235</name>
</gene>
<dbReference type="Proteomes" id="UP000249605">
    <property type="component" value="Plasmid unnamed7"/>
</dbReference>
<evidence type="ECO:0000256" key="1">
    <source>
        <dbReference type="SAM" id="SignalP"/>
    </source>
</evidence>
<sequence>MLLEPIALAVALCLATAAATVTASAMTSVWQRFRAPDTFAGSVRTLRRPANLNRPPRRASRLFMTVYQTKD</sequence>
<protein>
    <recommendedName>
        <fullName evidence="4">Secreted protein</fullName>
    </recommendedName>
</protein>
<name>A0A2U9SC66_9PROT</name>
<accession>A0A2U9SC66</accession>
<keyword evidence="2" id="KW-0614">Plasmid</keyword>
<dbReference type="RefSeq" id="WP_111069153.1">
    <property type="nucleotide sequence ID" value="NZ_CP029831.1"/>
</dbReference>
<keyword evidence="3" id="KW-1185">Reference proteome</keyword>
<dbReference type="KEGG" id="azm:DM194_19235"/>
<geneLocation type="plasmid" evidence="2 3">
    <name>unnamed7</name>
</geneLocation>
<feature type="chain" id="PRO_5016064600" description="Secreted protein" evidence="1">
    <location>
        <begin position="24"/>
        <end position="71"/>
    </location>
</feature>
<dbReference type="EMBL" id="CP029831">
    <property type="protein sequence ID" value="AWU96413.1"/>
    <property type="molecule type" value="Genomic_DNA"/>
</dbReference>
<reference evidence="2 3" key="1">
    <citation type="submission" date="2018-06" db="EMBL/GenBank/DDBJ databases">
        <title>Complete genome sequencing of Azospirillum sp. M2T2B2.</title>
        <authorList>
            <person name="Heo J."/>
            <person name="Kim S.-J."/>
            <person name="Kwon S.-W."/>
            <person name="Anandham R."/>
        </authorList>
    </citation>
    <scope>NUCLEOTIDE SEQUENCE [LARGE SCALE GENOMIC DNA]</scope>
    <source>
        <strain evidence="2 3">M2T2B2</strain>
        <plasmid evidence="2 3">unnamed7</plasmid>
    </source>
</reference>
<feature type="signal peptide" evidence="1">
    <location>
        <begin position="1"/>
        <end position="23"/>
    </location>
</feature>
<proteinExistence type="predicted"/>
<dbReference type="AlphaFoldDB" id="A0A2U9SC66"/>
<keyword evidence="1" id="KW-0732">Signal</keyword>
<organism evidence="2 3">
    <name type="scientific">Azospirillum ramasamyi</name>
    <dbReference type="NCBI Taxonomy" id="682998"/>
    <lineage>
        <taxon>Bacteria</taxon>
        <taxon>Pseudomonadati</taxon>
        <taxon>Pseudomonadota</taxon>
        <taxon>Alphaproteobacteria</taxon>
        <taxon>Rhodospirillales</taxon>
        <taxon>Azospirillaceae</taxon>
        <taxon>Azospirillum</taxon>
    </lineage>
</organism>
<evidence type="ECO:0000313" key="2">
    <source>
        <dbReference type="EMBL" id="AWU96413.1"/>
    </source>
</evidence>